<feature type="compositionally biased region" description="Basic residues" evidence="1">
    <location>
        <begin position="25"/>
        <end position="37"/>
    </location>
</feature>
<dbReference type="Proteomes" id="UP001223144">
    <property type="component" value="Unassembled WGS sequence"/>
</dbReference>
<feature type="region of interest" description="Disordered" evidence="1">
    <location>
        <begin position="17"/>
        <end position="60"/>
    </location>
</feature>
<sequence>MFDYELHRHRRDQLIREADAERLARQARKARTSRARGRGSAGDAGEGRVAPDNRSFVRAA</sequence>
<name>A0ABT6HXT7_9ACTN</name>
<evidence type="ECO:0000256" key="1">
    <source>
        <dbReference type="SAM" id="MobiDB-lite"/>
    </source>
</evidence>
<protein>
    <submittedName>
        <fullName evidence="2">Uncharacterized protein</fullName>
    </submittedName>
</protein>
<reference evidence="2 3" key="1">
    <citation type="submission" date="2023-04" db="EMBL/GenBank/DDBJ databases">
        <title>Streptomyces chengmaiensis sp. nov. isolated from the stem of mangrove plant in Hainan.</title>
        <authorList>
            <person name="Huang X."/>
            <person name="Zhou S."/>
            <person name="Chu X."/>
            <person name="Xie Y."/>
            <person name="Lin Y."/>
        </authorList>
    </citation>
    <scope>NUCLEOTIDE SEQUENCE [LARGE SCALE GENOMIC DNA]</scope>
    <source>
        <strain evidence="2 3">HNM0663</strain>
    </source>
</reference>
<keyword evidence="3" id="KW-1185">Reference proteome</keyword>
<comment type="caution">
    <text evidence="2">The sequence shown here is derived from an EMBL/GenBank/DDBJ whole genome shotgun (WGS) entry which is preliminary data.</text>
</comment>
<dbReference type="RefSeq" id="WP_279931788.1">
    <property type="nucleotide sequence ID" value="NZ_JARWBG010000046.1"/>
</dbReference>
<organism evidence="2 3">
    <name type="scientific">Streptomyces chengmaiensis</name>
    <dbReference type="NCBI Taxonomy" id="3040919"/>
    <lineage>
        <taxon>Bacteria</taxon>
        <taxon>Bacillati</taxon>
        <taxon>Actinomycetota</taxon>
        <taxon>Actinomycetes</taxon>
        <taxon>Kitasatosporales</taxon>
        <taxon>Streptomycetaceae</taxon>
        <taxon>Streptomyces</taxon>
    </lineage>
</organism>
<accession>A0ABT6HXT7</accession>
<evidence type="ECO:0000313" key="3">
    <source>
        <dbReference type="Proteomes" id="UP001223144"/>
    </source>
</evidence>
<proteinExistence type="predicted"/>
<dbReference type="EMBL" id="JARWBG010000046">
    <property type="protein sequence ID" value="MDH2392659.1"/>
    <property type="molecule type" value="Genomic_DNA"/>
</dbReference>
<gene>
    <name evidence="2" type="ORF">QCN29_28550</name>
</gene>
<evidence type="ECO:0000313" key="2">
    <source>
        <dbReference type="EMBL" id="MDH2392659.1"/>
    </source>
</evidence>